<dbReference type="SUPFAM" id="SSF51735">
    <property type="entry name" value="NAD(P)-binding Rossmann-fold domains"/>
    <property type="match status" value="1"/>
</dbReference>
<evidence type="ECO:0000313" key="4">
    <source>
        <dbReference type="EMBL" id="KKY20816.1"/>
    </source>
</evidence>
<dbReference type="InterPro" id="IPR047122">
    <property type="entry name" value="Trans-enoyl_RdTase-like"/>
</dbReference>
<feature type="domain" description="Enoyl reductase (ER)" evidence="3">
    <location>
        <begin position="13"/>
        <end position="361"/>
    </location>
</feature>
<dbReference type="GO" id="GO:0016651">
    <property type="term" value="F:oxidoreductase activity, acting on NAD(P)H"/>
    <property type="evidence" value="ECO:0007669"/>
    <property type="project" value="InterPro"/>
</dbReference>
<dbReference type="EMBL" id="LCWF01000093">
    <property type="protein sequence ID" value="KKY20816.1"/>
    <property type="molecule type" value="Genomic_DNA"/>
</dbReference>
<dbReference type="Gene3D" id="3.90.180.10">
    <property type="entry name" value="Medium-chain alcohol dehydrogenases, catalytic domain"/>
    <property type="match status" value="1"/>
</dbReference>
<reference evidence="4 5" key="1">
    <citation type="submission" date="2015-05" db="EMBL/GenBank/DDBJ databases">
        <title>Distinctive expansion of gene families associated with plant cell wall degradation and secondary metabolism in the genomes of grapevine trunk pathogens.</title>
        <authorList>
            <person name="Lawrence D.P."/>
            <person name="Travadon R."/>
            <person name="Rolshausen P.E."/>
            <person name="Baumgartner K."/>
        </authorList>
    </citation>
    <scope>NUCLEOTIDE SEQUENCE [LARGE SCALE GENOMIC DNA]</scope>
    <source>
        <strain evidence="4">UCRPC4</strain>
    </source>
</reference>
<dbReference type="Proteomes" id="UP000053317">
    <property type="component" value="Unassembled WGS sequence"/>
</dbReference>
<sequence>MKEAILSVSKDAAVDVSIIDSPIPKPGPDEVQIKVAAVAMNPKDWKSAMWNQIPNNAGDDIAGIISAVGEGILNFTVGQRVAALHPSMTRGGGFAEYAIAPALSTFHIPDSITFQDAATVPLAGMTAAIGLHLRMSLPTPFMPAPETQKTPLVVYGAASAVGAFAVKLAVLSGIHPIICISGRGAEFVSSLIDTTKGDAVVDYRKGDEAIASDIRKALAAAGCPETVDYVFDAISEAGSHENIDQIISNAGVVMHVHEPDGYKKFGIKEAPERFTRTPSFRYKDGVRVTTTMVNDIFQSHQYATGDVKDFGFVFSRYFGWLLEEGKLEPHPCELVPGGLGGIKQAQEKLIKGEASAVKYVVRIEVPNELSG</sequence>
<dbReference type="InterPro" id="IPR020843">
    <property type="entry name" value="ER"/>
</dbReference>
<dbReference type="OrthoDB" id="3233595at2759"/>
<proteinExistence type="inferred from homology"/>
<comment type="similarity">
    <text evidence="1">Belongs to the zinc-containing alcohol dehydrogenase family.</text>
</comment>
<reference evidence="4 5" key="2">
    <citation type="submission" date="2015-05" db="EMBL/GenBank/DDBJ databases">
        <authorList>
            <person name="Morales-Cruz A."/>
            <person name="Amrine K.C."/>
            <person name="Cantu D."/>
        </authorList>
    </citation>
    <scope>NUCLEOTIDE SEQUENCE [LARGE SCALE GENOMIC DNA]</scope>
    <source>
        <strain evidence="4">UCRPC4</strain>
    </source>
</reference>
<dbReference type="InterPro" id="IPR011032">
    <property type="entry name" value="GroES-like_sf"/>
</dbReference>
<dbReference type="Pfam" id="PF08240">
    <property type="entry name" value="ADH_N"/>
    <property type="match status" value="1"/>
</dbReference>
<protein>
    <submittedName>
        <fullName evidence="4">Putative alcohol dehydrogenase-like protein</fullName>
    </submittedName>
</protein>
<dbReference type="PANTHER" id="PTHR45348:SF5">
    <property type="entry name" value="OXIDOREDUCTASE, PUTATIVE (AFU_ORTHOLOGUE AFUA_8G01420)-RELATED"/>
    <property type="match status" value="1"/>
</dbReference>
<dbReference type="AlphaFoldDB" id="A0A0G2EEX4"/>
<dbReference type="Gene3D" id="3.40.50.720">
    <property type="entry name" value="NAD(P)-binding Rossmann-like Domain"/>
    <property type="match status" value="1"/>
</dbReference>
<evidence type="ECO:0000256" key="1">
    <source>
        <dbReference type="ARBA" id="ARBA00008072"/>
    </source>
</evidence>
<evidence type="ECO:0000313" key="5">
    <source>
        <dbReference type="Proteomes" id="UP000053317"/>
    </source>
</evidence>
<name>A0A0G2EEX4_PHACM</name>
<comment type="caution">
    <text evidence="4">The sequence shown here is derived from an EMBL/GenBank/DDBJ whole genome shotgun (WGS) entry which is preliminary data.</text>
</comment>
<dbReference type="SMART" id="SM00829">
    <property type="entry name" value="PKS_ER"/>
    <property type="match status" value="1"/>
</dbReference>
<organism evidence="4 5">
    <name type="scientific">Phaeomoniella chlamydospora</name>
    <name type="common">Phaeoacremonium chlamydosporum</name>
    <dbReference type="NCBI Taxonomy" id="158046"/>
    <lineage>
        <taxon>Eukaryota</taxon>
        <taxon>Fungi</taxon>
        <taxon>Dikarya</taxon>
        <taxon>Ascomycota</taxon>
        <taxon>Pezizomycotina</taxon>
        <taxon>Eurotiomycetes</taxon>
        <taxon>Chaetothyriomycetidae</taxon>
        <taxon>Phaeomoniellales</taxon>
        <taxon>Phaeomoniellaceae</taxon>
        <taxon>Phaeomoniella</taxon>
    </lineage>
</organism>
<dbReference type="CDD" id="cd08249">
    <property type="entry name" value="enoyl_reductase_like"/>
    <property type="match status" value="1"/>
</dbReference>
<evidence type="ECO:0000259" key="3">
    <source>
        <dbReference type="SMART" id="SM00829"/>
    </source>
</evidence>
<dbReference type="InterPro" id="IPR013154">
    <property type="entry name" value="ADH-like_N"/>
</dbReference>
<evidence type="ECO:0000256" key="2">
    <source>
        <dbReference type="ARBA" id="ARBA00023002"/>
    </source>
</evidence>
<keyword evidence="2" id="KW-0560">Oxidoreductase</keyword>
<dbReference type="PANTHER" id="PTHR45348">
    <property type="entry name" value="HYPOTHETICAL OXIDOREDUCTASE (EUROFUNG)"/>
    <property type="match status" value="1"/>
</dbReference>
<dbReference type="SUPFAM" id="SSF50129">
    <property type="entry name" value="GroES-like"/>
    <property type="match status" value="1"/>
</dbReference>
<accession>A0A0G2EEX4</accession>
<dbReference type="InterPro" id="IPR036291">
    <property type="entry name" value="NAD(P)-bd_dom_sf"/>
</dbReference>
<keyword evidence="5" id="KW-1185">Reference proteome</keyword>
<gene>
    <name evidence="4" type="ORF">UCRPC4_g04089</name>
</gene>